<organism evidence="1 2">
    <name type="scientific">Candidatus Methylospira mobilis</name>
    <dbReference type="NCBI Taxonomy" id="1808979"/>
    <lineage>
        <taxon>Bacteria</taxon>
        <taxon>Pseudomonadati</taxon>
        <taxon>Pseudomonadota</taxon>
        <taxon>Gammaproteobacteria</taxon>
        <taxon>Methylococcales</taxon>
        <taxon>Methylococcaceae</taxon>
        <taxon>Candidatus Methylospira</taxon>
    </lineage>
</organism>
<dbReference type="AlphaFoldDB" id="A0A5Q0BNK4"/>
<dbReference type="Proteomes" id="UP000325755">
    <property type="component" value="Chromosome"/>
</dbReference>
<accession>A0A5Q0BNK4</accession>
<protein>
    <submittedName>
        <fullName evidence="1">Uncharacterized protein</fullName>
    </submittedName>
</protein>
<keyword evidence="2" id="KW-1185">Reference proteome</keyword>
<dbReference type="RefSeq" id="WP_153250717.1">
    <property type="nucleotide sequence ID" value="NZ_CP044205.1"/>
</dbReference>
<evidence type="ECO:0000313" key="2">
    <source>
        <dbReference type="Proteomes" id="UP000325755"/>
    </source>
</evidence>
<gene>
    <name evidence="1" type="ORF">F6R98_20720</name>
</gene>
<dbReference type="OrthoDB" id="9954848at2"/>
<dbReference type="KEGG" id="mmob:F6R98_20720"/>
<sequence length="118" mass="13558">MAACKKSASDASNEIKKAISLAFYDEFKKGNMDYCPNGINKTSAKMTMNWLDHMLYPGKYSKPWGRGCSLMQYSVILEKITQDHGSQRAKEAALSQMEYCKKYKKQSHLMILERFINI</sequence>
<dbReference type="InParanoid" id="A0A5Q0BNK4"/>
<proteinExistence type="predicted"/>
<evidence type="ECO:0000313" key="1">
    <source>
        <dbReference type="EMBL" id="QFY44752.1"/>
    </source>
</evidence>
<name>A0A5Q0BNK4_9GAMM</name>
<reference evidence="1 2" key="1">
    <citation type="submission" date="2019-09" db="EMBL/GenBank/DDBJ databases">
        <title>Ecophysiology of the spiral-shaped methanotroph Methylospira mobilis as revealed by the complete genome sequence.</title>
        <authorList>
            <person name="Oshkin I.Y."/>
            <person name="Dedysh S.N."/>
            <person name="Miroshnikov K."/>
            <person name="Danilova O.V."/>
            <person name="Hakobyan A."/>
            <person name="Liesack W."/>
        </authorList>
    </citation>
    <scope>NUCLEOTIDE SEQUENCE [LARGE SCALE GENOMIC DNA]</scope>
    <source>
        <strain evidence="1 2">Shm1</strain>
    </source>
</reference>
<dbReference type="EMBL" id="CP044205">
    <property type="protein sequence ID" value="QFY44752.1"/>
    <property type="molecule type" value="Genomic_DNA"/>
</dbReference>